<dbReference type="PANTHER" id="PTHR31268">
    <property type="match status" value="1"/>
</dbReference>
<protein>
    <submittedName>
        <fullName evidence="6">Glycoside hydrolase</fullName>
    </submittedName>
</protein>
<evidence type="ECO:0000256" key="1">
    <source>
        <dbReference type="ARBA" id="ARBA00001255"/>
    </source>
</evidence>
<keyword evidence="3" id="KW-0119">Carbohydrate metabolism</keyword>
<dbReference type="EMBL" id="MCFD01000011">
    <property type="protein sequence ID" value="ORX67942.1"/>
    <property type="molecule type" value="Genomic_DNA"/>
</dbReference>
<evidence type="ECO:0000313" key="7">
    <source>
        <dbReference type="Proteomes" id="UP000193922"/>
    </source>
</evidence>
<dbReference type="GeneID" id="63807509"/>
<evidence type="ECO:0000313" key="6">
    <source>
        <dbReference type="EMBL" id="ORX67942.1"/>
    </source>
</evidence>
<dbReference type="Gene3D" id="3.20.20.70">
    <property type="entry name" value="Aldolase class I"/>
    <property type="match status" value="1"/>
</dbReference>
<dbReference type="Proteomes" id="UP000193922">
    <property type="component" value="Unassembled WGS sequence"/>
</dbReference>
<evidence type="ECO:0000256" key="2">
    <source>
        <dbReference type="ARBA" id="ARBA00007240"/>
    </source>
</evidence>
<evidence type="ECO:0000256" key="5">
    <source>
        <dbReference type="SAM" id="MobiDB-lite"/>
    </source>
</evidence>
<dbReference type="OrthoDB" id="4664297at2759"/>
<evidence type="ECO:0000256" key="4">
    <source>
        <dbReference type="ARBA" id="ARBA00049426"/>
    </source>
</evidence>
<dbReference type="Pfam" id="PF05691">
    <property type="entry name" value="Raffinose_syn"/>
    <property type="match status" value="1"/>
</dbReference>
<reference evidence="6 7" key="1">
    <citation type="submission" date="2016-07" db="EMBL/GenBank/DDBJ databases">
        <title>Pervasive Adenine N6-methylation of Active Genes in Fungi.</title>
        <authorList>
            <consortium name="DOE Joint Genome Institute"/>
            <person name="Mondo S.J."/>
            <person name="Dannebaum R.O."/>
            <person name="Kuo R.C."/>
            <person name="Labutti K."/>
            <person name="Haridas S."/>
            <person name="Kuo A."/>
            <person name="Salamov A."/>
            <person name="Ahrendt S.R."/>
            <person name="Lipzen A."/>
            <person name="Sullivan W."/>
            <person name="Andreopoulos W.B."/>
            <person name="Clum A."/>
            <person name="Lindquist E."/>
            <person name="Daum C."/>
            <person name="Ramamoorthy G.K."/>
            <person name="Gryganskyi A."/>
            <person name="Culley D."/>
            <person name="Magnuson J.K."/>
            <person name="James T.Y."/>
            <person name="O'Malley M.A."/>
            <person name="Stajich J.E."/>
            <person name="Spatafora J.W."/>
            <person name="Visel A."/>
            <person name="Grigoriev I.V."/>
        </authorList>
    </citation>
    <scope>NUCLEOTIDE SEQUENCE [LARGE SCALE GENOMIC DNA]</scope>
    <source>
        <strain evidence="6 7">ATCC 12442</strain>
    </source>
</reference>
<organism evidence="6 7">
    <name type="scientific">Linderina pennispora</name>
    <dbReference type="NCBI Taxonomy" id="61395"/>
    <lineage>
        <taxon>Eukaryota</taxon>
        <taxon>Fungi</taxon>
        <taxon>Fungi incertae sedis</taxon>
        <taxon>Zoopagomycota</taxon>
        <taxon>Kickxellomycotina</taxon>
        <taxon>Kickxellomycetes</taxon>
        <taxon>Kickxellales</taxon>
        <taxon>Kickxellaceae</taxon>
        <taxon>Linderina</taxon>
    </lineage>
</organism>
<dbReference type="SUPFAM" id="SSF51445">
    <property type="entry name" value="(Trans)glycosidases"/>
    <property type="match status" value="1"/>
</dbReference>
<gene>
    <name evidence="6" type="ORF">DL89DRAFT_303033</name>
</gene>
<keyword evidence="7" id="KW-1185">Reference proteome</keyword>
<comment type="caution">
    <text evidence="6">The sequence shown here is derived from an EMBL/GenBank/DDBJ whole genome shotgun (WGS) entry which is preliminary data.</text>
</comment>
<comment type="catalytic activity">
    <reaction evidence="4">
        <text>alpha-D-galactosyl-(1-&gt;3)-1D-myo-inositol + sucrose = raffinose + myo-inositol</text>
        <dbReference type="Rhea" id="RHEA:20161"/>
        <dbReference type="ChEBI" id="CHEBI:16634"/>
        <dbReference type="ChEBI" id="CHEBI:17268"/>
        <dbReference type="ChEBI" id="CHEBI:17505"/>
        <dbReference type="ChEBI" id="CHEBI:17992"/>
        <dbReference type="EC" id="2.4.1.82"/>
    </reaction>
</comment>
<feature type="compositionally biased region" description="Polar residues" evidence="5">
    <location>
        <begin position="628"/>
        <end position="643"/>
    </location>
</feature>
<dbReference type="AlphaFoldDB" id="A0A1Y1W3H4"/>
<sequence length="643" mass="71030">MGRDRQWRAVAMVHGDRPTECQSFLEDKEIECYSLSVDASALSAEFDYTVRWRPDDSAEWRWAGAFGENGRIRVAAGGSKDYRYWRSQLRDAFVAGDDAPIVAGDSWQVAADGVSCVFRQSVGEETKMQSGACIALVPFIRDDQHSRAAVFRAGDNDALSVHPVLGGHQGIRVAATVLNALARIRQPRSRSSSPAPTAISAQTPTHLDITTRLGYCTWNTFYTDVSHDLLLKTLSDVCSTSSMSGEPRPEWVLIDDGWQSVTEYSSQGRLVSHEANPKFPAQLQGTVTELSSLGVKRVGVWHALWGYWGGIDPHGPLAHDYALERFHRLPNSAMPVEADVWVISMQDIHAFYDQFYRWLRSQGITFVKVDCQASFESLDAGDNGEAHLQQLIHTYYVAMEAAALKHFGPSSVIYCMSQTPVLIPRTVFRNSDDYFPDVHDSHGWHIYCNMANLLWSRALEPWFVMDWDMFKPGQAESRIHAVSRALSGGPVYITGNAEEYSRQPLSEYVGAANNTYTLSPPVIHERCIFSDMSKCAGLLVGASAVAAANAVLVSVYNVSPHRAIEPLSLDIICREASRVSASVLAQPADHDVLATSPRAAQVVVEHDISPEDPVRGPGKFQLAEHSSPELTQNGSTFRSLRSP</sequence>
<comment type="similarity">
    <text evidence="2">Belongs to the glycosyl hydrolases 36 family.</text>
</comment>
<accession>A0A1Y1W3H4</accession>
<dbReference type="PANTHER" id="PTHR31268:SF32">
    <property type="entry name" value="GALACTINOL--SUCROSE GALACTOSYLTRANSFERASE 2-RELATED"/>
    <property type="match status" value="1"/>
</dbReference>
<dbReference type="GO" id="GO:0047274">
    <property type="term" value="F:galactinol-sucrose galactosyltransferase activity"/>
    <property type="evidence" value="ECO:0007669"/>
    <property type="project" value="UniProtKB-EC"/>
</dbReference>
<dbReference type="InterPro" id="IPR008811">
    <property type="entry name" value="Glycosyl_hydrolases_36"/>
</dbReference>
<dbReference type="GO" id="GO:0004557">
    <property type="term" value="F:alpha-galactosidase activity"/>
    <property type="evidence" value="ECO:0007669"/>
    <property type="project" value="UniProtKB-EC"/>
</dbReference>
<dbReference type="STRING" id="61395.A0A1Y1W3H4"/>
<dbReference type="InterPro" id="IPR013785">
    <property type="entry name" value="Aldolase_TIM"/>
</dbReference>
<keyword evidence="6" id="KW-0378">Hydrolase</keyword>
<feature type="region of interest" description="Disordered" evidence="5">
    <location>
        <begin position="609"/>
        <end position="643"/>
    </location>
</feature>
<proteinExistence type="inferred from homology"/>
<evidence type="ECO:0000256" key="3">
    <source>
        <dbReference type="ARBA" id="ARBA00023277"/>
    </source>
</evidence>
<dbReference type="RefSeq" id="XP_040741788.1">
    <property type="nucleotide sequence ID" value="XM_040890861.1"/>
</dbReference>
<name>A0A1Y1W3H4_9FUNG</name>
<dbReference type="InterPro" id="IPR017853">
    <property type="entry name" value="GH"/>
</dbReference>
<comment type="catalytic activity">
    <reaction evidence="1">
        <text>Hydrolysis of terminal, non-reducing alpha-D-galactose residues in alpha-D-galactosides, including galactose oligosaccharides, galactomannans and galactolipids.</text>
        <dbReference type="EC" id="3.2.1.22"/>
    </reaction>
</comment>